<dbReference type="Gene3D" id="3.10.310.30">
    <property type="match status" value="1"/>
</dbReference>
<protein>
    <recommendedName>
        <fullName evidence="1">Cyclic-di-AMP phosphodiesterase</fullName>
        <ecNumber evidence="1">3.1.4.-</ecNumber>
    </recommendedName>
</protein>
<organism evidence="5 6">
    <name type="scientific">Dialister hominis</name>
    <dbReference type="NCBI Taxonomy" id="2582419"/>
    <lineage>
        <taxon>Bacteria</taxon>
        <taxon>Bacillati</taxon>
        <taxon>Bacillota</taxon>
        <taxon>Negativicutes</taxon>
        <taxon>Veillonellales</taxon>
        <taxon>Veillonellaceae</taxon>
        <taxon>Dialister</taxon>
    </lineage>
</organism>
<dbReference type="GO" id="GO:0003676">
    <property type="term" value="F:nucleic acid binding"/>
    <property type="evidence" value="ECO:0007669"/>
    <property type="project" value="UniProtKB-UniRule"/>
</dbReference>
<dbReference type="Proteomes" id="UP000320585">
    <property type="component" value="Chromosome"/>
</dbReference>
<dbReference type="RefSeq" id="WP_143332845.1">
    <property type="nucleotide sequence ID" value="NZ_AP019697.1"/>
</dbReference>
<dbReference type="EC" id="3.1.4.-" evidence="1"/>
<name>A0A8D4UVQ5_9FIRM</name>
<evidence type="ECO:0000256" key="1">
    <source>
        <dbReference type="PIRNR" id="PIRNR026583"/>
    </source>
</evidence>
<dbReference type="EMBL" id="AP019697">
    <property type="protein sequence ID" value="BBK25863.1"/>
    <property type="molecule type" value="Genomic_DNA"/>
</dbReference>
<dbReference type="Gene3D" id="3.30.450.20">
    <property type="entry name" value="PAS domain"/>
    <property type="match status" value="1"/>
</dbReference>
<dbReference type="Pfam" id="PF01368">
    <property type="entry name" value="DHH"/>
    <property type="match status" value="1"/>
</dbReference>
<keyword evidence="1" id="KW-1003">Cell membrane</keyword>
<dbReference type="OrthoDB" id="9759476at2"/>
<feature type="binding site" evidence="2">
    <location>
        <position position="425"/>
    </location>
    <ligand>
        <name>Mn(2+)</name>
        <dbReference type="ChEBI" id="CHEBI:29035"/>
        <label>1</label>
    </ligand>
</feature>
<keyword evidence="2" id="KW-0464">Manganese</keyword>
<comment type="similarity">
    <text evidence="1">Belongs to the GdpP/PdeA phosphodiesterase family.</text>
</comment>
<dbReference type="InterPro" id="IPR038763">
    <property type="entry name" value="DHH_sf"/>
</dbReference>
<comment type="subcellular location">
    <subcellularLocation>
        <location evidence="1">Cell membrane</location>
    </subcellularLocation>
</comment>
<keyword evidence="3" id="KW-0812">Transmembrane</keyword>
<dbReference type="GO" id="GO:0046872">
    <property type="term" value="F:metal ion binding"/>
    <property type="evidence" value="ECO:0007669"/>
    <property type="project" value="UniProtKB-KW"/>
</dbReference>
<proteinExistence type="inferred from homology"/>
<dbReference type="GO" id="GO:0005886">
    <property type="term" value="C:plasma membrane"/>
    <property type="evidence" value="ECO:0007669"/>
    <property type="project" value="UniProtKB-SubCell"/>
</dbReference>
<dbReference type="Pfam" id="PF24898">
    <property type="entry name" value="GGDEF_GdpP"/>
    <property type="match status" value="1"/>
</dbReference>
<evidence type="ECO:0000313" key="6">
    <source>
        <dbReference type="Proteomes" id="UP000320585"/>
    </source>
</evidence>
<dbReference type="Pfam" id="PF02272">
    <property type="entry name" value="DHHA1"/>
    <property type="match status" value="1"/>
</dbReference>
<comment type="function">
    <text evidence="1">Has phosphodiesterase (PDE) activity against cyclic-di-AMP (c-di-AMP).</text>
</comment>
<evidence type="ECO:0000256" key="3">
    <source>
        <dbReference type="SAM" id="Phobius"/>
    </source>
</evidence>
<dbReference type="PIRSF" id="PIRSF026583">
    <property type="entry name" value="YybT"/>
    <property type="match status" value="1"/>
</dbReference>
<feature type="binding site" evidence="2">
    <location>
        <position position="504"/>
    </location>
    <ligand>
        <name>Mn(2+)</name>
        <dbReference type="ChEBI" id="CHEBI:29035"/>
        <label>2</label>
    </ligand>
</feature>
<accession>A0A8D4UVQ5</accession>
<feature type="binding site" evidence="2">
    <location>
        <position position="449"/>
    </location>
    <ligand>
        <name>Mn(2+)</name>
        <dbReference type="ChEBI" id="CHEBI:29035"/>
        <label>2</label>
    </ligand>
</feature>
<dbReference type="SUPFAM" id="SSF64182">
    <property type="entry name" value="DHH phosphoesterases"/>
    <property type="match status" value="1"/>
</dbReference>
<gene>
    <name evidence="5" type="ORF">Dia5BBH33_17980</name>
</gene>
<dbReference type="InterPro" id="IPR001667">
    <property type="entry name" value="DDH_dom"/>
</dbReference>
<feature type="binding site" evidence="2">
    <location>
        <position position="356"/>
    </location>
    <ligand>
        <name>Mn(2+)</name>
        <dbReference type="ChEBI" id="CHEBI:29035"/>
        <label>1</label>
    </ligand>
</feature>
<dbReference type="InterPro" id="IPR043128">
    <property type="entry name" value="Rev_trsase/Diguanyl_cyclase"/>
</dbReference>
<reference evidence="6" key="1">
    <citation type="submission" date="2019-05" db="EMBL/GenBank/DDBJ databases">
        <title>Complete genome sequencing of Dialister sp. strain 5BBH33.</title>
        <authorList>
            <person name="Sakamoto M."/>
            <person name="Murakami T."/>
            <person name="Mori H."/>
        </authorList>
    </citation>
    <scope>NUCLEOTIDE SEQUENCE [LARGE SCALE GENOMIC DNA]</scope>
    <source>
        <strain evidence="6">5BBH33</strain>
    </source>
</reference>
<dbReference type="Gene3D" id="3.30.70.270">
    <property type="match status" value="1"/>
</dbReference>
<dbReference type="InterPro" id="IPR014528">
    <property type="entry name" value="GdpP/PdeA"/>
</dbReference>
<dbReference type="PANTHER" id="PTHR47618:SF2">
    <property type="entry name" value="CYCLIC-DI-AMP PHOSPHODIESTERASE GDPP"/>
    <property type="match status" value="1"/>
</dbReference>
<keyword evidence="1" id="KW-0378">Hydrolase</keyword>
<comment type="cofactor">
    <cofactor evidence="2">
        <name>Mn(2+)</name>
        <dbReference type="ChEBI" id="CHEBI:29035"/>
    </cofactor>
    <text evidence="2">For phosphodiesterase activity, probably binds 2 Mn(2+) per subunit.</text>
</comment>
<comment type="catalytic activity">
    <reaction evidence="1">
        <text>3',3'-c-di-AMP + H2O = 5'-O-phosphonoadenylyl-(3'-&gt;5')-adenosine + H(+)</text>
        <dbReference type="Rhea" id="RHEA:54420"/>
        <dbReference type="ChEBI" id="CHEBI:15377"/>
        <dbReference type="ChEBI" id="CHEBI:15378"/>
        <dbReference type="ChEBI" id="CHEBI:71500"/>
        <dbReference type="ChEBI" id="CHEBI:138171"/>
    </reaction>
</comment>
<sequence length="661" mass="72847">MLGDIWVYKKTSRIYVTLLLLAVIMLATQNWQLGVLLFIIVAGCIVYTKRCDLTQEKKLMKYLDDLSAGVSAGTVYAVKNLPIGIAMMDSGKELVWTNGVFRSWLGDDAQEGASLQDLITGQKISKIWGKTGWFDCHANGTFFRVFHKYVSDTEGMEDPFMVLYFMDRTDVEVAVRECADARPVFCIIRIDNMSEVTSEMTDVERSSLLSDVTEKVLSYFNERDGFIKQYNDTDFVACISHKALVEMMEHNFDILDTVRAIHTVNRIPVTLSIGVAQIDDTFAKQYDEAQVSLDLALGRGGDQAIVRIGKDTKAFGGKAPTSVSSTRVRVRVVAQALKEIIEGADLVLVMGHNHEDFDALGSAVGVTHLARSSHIETHIVLSKERDTCRKMAEAIEKSGEVEGLIIDAGEAKSLVTDKTVLVVVDTHIPELVAAPELLKKVKKRVVIDHHRRAKSIIETPLLTYMEPSASSASELVTELIQYYGGDEEMNEIEASCLYAGIVVDTKSFTVQTSVRTFDAASYLRRCGANTQLVHGLFAEDIGFIQKKAQILAQMKIAHGCIAVAECPKDAEESQILAGQIADYLVTVKEIRASFVFYHSEKGLCISARSDGSINMQVIMEAVGGGGHQTVAGAQVGDEADQEAITKTLIQEAEKQIEEEKE</sequence>
<feature type="binding site" evidence="2">
    <location>
        <position position="358"/>
    </location>
    <ligand>
        <name>Mn(2+)</name>
        <dbReference type="ChEBI" id="CHEBI:29035"/>
        <label>2</label>
    </ligand>
</feature>
<evidence type="ECO:0000259" key="4">
    <source>
        <dbReference type="PROSITE" id="PS50887"/>
    </source>
</evidence>
<dbReference type="GO" id="GO:0016787">
    <property type="term" value="F:hydrolase activity"/>
    <property type="evidence" value="ECO:0007669"/>
    <property type="project" value="UniProtKB-UniRule"/>
</dbReference>
<dbReference type="Gene3D" id="3.90.1640.10">
    <property type="entry name" value="inorganic pyrophosphatase (n-terminal core)"/>
    <property type="match status" value="1"/>
</dbReference>
<dbReference type="InterPro" id="IPR051319">
    <property type="entry name" value="Oligoribo/pAp-PDE_c-di-AMP_PDE"/>
</dbReference>
<dbReference type="InterPro" id="IPR003156">
    <property type="entry name" value="DHHA1_dom"/>
</dbReference>
<keyword evidence="1 3" id="KW-0472">Membrane</keyword>
<evidence type="ECO:0000256" key="2">
    <source>
        <dbReference type="PIRSR" id="PIRSR026583-50"/>
    </source>
</evidence>
<keyword evidence="2" id="KW-0479">Metal-binding</keyword>
<dbReference type="KEGG" id="dho:Dia5BBH33_17980"/>
<keyword evidence="6" id="KW-1185">Reference proteome</keyword>
<dbReference type="InterPro" id="IPR000160">
    <property type="entry name" value="GGDEF_dom"/>
</dbReference>
<feature type="transmembrane region" description="Helical" evidence="3">
    <location>
        <begin position="12"/>
        <end position="28"/>
    </location>
</feature>
<dbReference type="PROSITE" id="PS50887">
    <property type="entry name" value="GGDEF"/>
    <property type="match status" value="1"/>
</dbReference>
<dbReference type="FunFam" id="3.90.1640.10:FF:000002">
    <property type="entry name" value="Cyclic-di-AMP phosphodiesterase"/>
    <property type="match status" value="1"/>
</dbReference>
<feature type="binding site" evidence="2">
    <location>
        <position position="352"/>
    </location>
    <ligand>
        <name>Mn(2+)</name>
        <dbReference type="ChEBI" id="CHEBI:29035"/>
        <label>1</label>
    </ligand>
</feature>
<dbReference type="PANTHER" id="PTHR47618">
    <property type="entry name" value="BIFUNCTIONAL OLIGORIBONUCLEASE AND PAP PHOSPHATASE NRNA"/>
    <property type="match status" value="1"/>
</dbReference>
<dbReference type="AlphaFoldDB" id="A0A8D4UVQ5"/>
<feature type="domain" description="GGDEF" evidence="4">
    <location>
        <begin position="181"/>
        <end position="318"/>
    </location>
</feature>
<dbReference type="GeneID" id="92717011"/>
<feature type="binding site" evidence="2">
    <location>
        <position position="425"/>
    </location>
    <ligand>
        <name>Mn(2+)</name>
        <dbReference type="ChEBI" id="CHEBI:29035"/>
        <label>2</label>
    </ligand>
</feature>
<evidence type="ECO:0000313" key="5">
    <source>
        <dbReference type="EMBL" id="BBK25863.1"/>
    </source>
</evidence>
<keyword evidence="3" id="KW-1133">Transmembrane helix</keyword>